<dbReference type="Proteomes" id="UP000019116">
    <property type="component" value="Chromosome 5D"/>
</dbReference>
<name>A0A3B6MUR9_WHEAT</name>
<dbReference type="AlphaFoldDB" id="A0A3B6MUR9"/>
<dbReference type="Gramene" id="TraesSYM5D03G03088710.1">
    <property type="protein sequence ID" value="TraesSYM5D03G03088710.1.CDS1"/>
    <property type="gene ID" value="TraesSYM5D03G03088710"/>
</dbReference>
<evidence type="ECO:0000313" key="3">
    <source>
        <dbReference type="Proteomes" id="UP000019116"/>
    </source>
</evidence>
<dbReference type="Gramene" id="TraesCS5D03G0671100.1">
    <property type="protein sequence ID" value="TraesCS5D03G0671100.1.CDS1"/>
    <property type="gene ID" value="TraesCS5D03G0671100"/>
</dbReference>
<feature type="compositionally biased region" description="Low complexity" evidence="1">
    <location>
        <begin position="230"/>
        <end position="242"/>
    </location>
</feature>
<evidence type="ECO:0000313" key="2">
    <source>
        <dbReference type="EnsemblPlants" id="TraesCS5D02G295100.1.cds1"/>
    </source>
</evidence>
<accession>A0A3B6MUR9</accession>
<dbReference type="EnsemblPlants" id="TraesCS5D02G295100.1">
    <property type="protein sequence ID" value="TraesCS5D02G295100.1.cds1"/>
    <property type="gene ID" value="TraesCS5D02G295100"/>
</dbReference>
<dbReference type="Gramene" id="TraesARI5D03G03102220.1">
    <property type="protein sequence ID" value="TraesARI5D03G03102220.1.CDS1"/>
    <property type="gene ID" value="TraesARI5D03G03102220"/>
</dbReference>
<sequence length="409" mass="42783">MASPPPPAFALGSLDAVRLFVQANGRVHFYDAVEITSMRVRDAREALRLLPAPQPEGAARLPPPSPPREDGARLIITNNRARVEHLATAGLMLESTDMILDDLLREVNERRVNQEHVEGLRRNAQFIINSVVLQDPLFFSFVDDVAKEMLGVADKLKPPCRYFAQLHHALQTLKATVNALRDRDVVLSTPSPTSDLPAPGPAVILGIGAPSPAPATGPAVILAIGAASPAPAPATGPAAEPLAVDEEEAPASEKPLAVDEEEAAASEKPLALEKKAAASEKPLALEEKAAASEKPLALEEKAAASEKPLALEEKAAASETPLTLEEKAAASEQPKALALQEKAAASEKQKSLALEEKTAASEKLMAPINADLADPEALDASEATADAFRPGSTDGPAPDAAGVEDDTAA</sequence>
<reference evidence="2" key="2">
    <citation type="submission" date="2018-10" db="UniProtKB">
        <authorList>
            <consortium name="EnsemblPlants"/>
        </authorList>
    </citation>
    <scope>IDENTIFICATION</scope>
</reference>
<evidence type="ECO:0000256" key="1">
    <source>
        <dbReference type="SAM" id="MobiDB-lite"/>
    </source>
</evidence>
<dbReference type="Gramene" id="TraesLAC5D03G03104360.1">
    <property type="protein sequence ID" value="TraesLAC5D03G03104360.1.CDS1"/>
    <property type="gene ID" value="TraesLAC5D03G03104360"/>
</dbReference>
<reference evidence="2" key="1">
    <citation type="submission" date="2018-08" db="EMBL/GenBank/DDBJ databases">
        <authorList>
            <person name="Rossello M."/>
        </authorList>
    </citation>
    <scope>NUCLEOTIDE SEQUENCE [LARGE SCALE GENOMIC DNA]</scope>
    <source>
        <strain evidence="2">cv. Chinese Spring</strain>
    </source>
</reference>
<dbReference type="Gramene" id="TraesNOR5D03G03178010.1">
    <property type="protein sequence ID" value="TraesNOR5D03G03178010.1.CDS1"/>
    <property type="gene ID" value="TraesNOR5D03G03178010"/>
</dbReference>
<dbReference type="Gramene" id="TraesJAG5D03G03146010.1">
    <property type="protein sequence ID" value="TraesJAG5D03G03146010.1.CDS1"/>
    <property type="gene ID" value="TraesJAG5D03G03146010"/>
</dbReference>
<keyword evidence="3" id="KW-1185">Reference proteome</keyword>
<dbReference type="Gramene" id="TraesMAC5D03G03147570.1">
    <property type="protein sequence ID" value="TraesMAC5D03G03147570.1.CDS1"/>
    <property type="gene ID" value="TraesMAC5D03G03147570"/>
</dbReference>
<dbReference type="OrthoDB" id="10637174at2759"/>
<dbReference type="Gramene" id="TraesJUL5D03G03173620.1">
    <property type="protein sequence ID" value="TraesJUL5D03G03173620.1.CDS1"/>
    <property type="gene ID" value="TraesJUL5D03G03173620"/>
</dbReference>
<protein>
    <submittedName>
        <fullName evidence="2">Uncharacterized protein</fullName>
    </submittedName>
</protein>
<proteinExistence type="predicted"/>
<dbReference type="Gramene" id="TraesCAD_scaffold_096463_01G000100.1">
    <property type="protein sequence ID" value="TraesCAD_scaffold_096463_01G000100.1"/>
    <property type="gene ID" value="TraesCAD_scaffold_096463_01G000100"/>
</dbReference>
<dbReference type="OMA" id="AVEITSM"/>
<dbReference type="Gramene" id="TraesWEE_scaffold_103109_01G000100.1">
    <property type="protein sequence ID" value="TraesWEE_scaffold_103109_01G000100.1"/>
    <property type="gene ID" value="TraesWEE_scaffold_103109_01G000100"/>
</dbReference>
<dbReference type="Gramene" id="TraesCLE_scaffold_101531_01G000100.1">
    <property type="protein sequence ID" value="TraesCLE_scaffold_101531_01G000100.1"/>
    <property type="gene ID" value="TraesCLE_scaffold_101531_01G000100"/>
</dbReference>
<organism evidence="2">
    <name type="scientific">Triticum aestivum</name>
    <name type="common">Wheat</name>
    <dbReference type="NCBI Taxonomy" id="4565"/>
    <lineage>
        <taxon>Eukaryota</taxon>
        <taxon>Viridiplantae</taxon>
        <taxon>Streptophyta</taxon>
        <taxon>Embryophyta</taxon>
        <taxon>Tracheophyta</taxon>
        <taxon>Spermatophyta</taxon>
        <taxon>Magnoliopsida</taxon>
        <taxon>Liliopsida</taxon>
        <taxon>Poales</taxon>
        <taxon>Poaceae</taxon>
        <taxon>BOP clade</taxon>
        <taxon>Pooideae</taxon>
        <taxon>Triticodae</taxon>
        <taxon>Triticeae</taxon>
        <taxon>Triticinae</taxon>
        <taxon>Triticum</taxon>
    </lineage>
</organism>
<dbReference type="Gramene" id="TraesLDM5D03G03153330.1">
    <property type="protein sequence ID" value="TraesLDM5D03G03153330.1.CDS1"/>
    <property type="gene ID" value="TraesLDM5D03G03153330"/>
</dbReference>
<feature type="region of interest" description="Disordered" evidence="1">
    <location>
        <begin position="51"/>
        <end position="70"/>
    </location>
</feature>
<dbReference type="Gramene" id="TraesCS5D02G295100.1">
    <property type="protein sequence ID" value="TraesCS5D02G295100.1.cds1"/>
    <property type="gene ID" value="TraesCS5D02G295100"/>
</dbReference>
<feature type="compositionally biased region" description="Basic and acidic residues" evidence="1">
    <location>
        <begin position="344"/>
        <end position="360"/>
    </location>
</feature>
<dbReference type="Gramene" id="TraesRN5D0100702000.1">
    <property type="protein sequence ID" value="TraesRN5D0100702000.1"/>
    <property type="gene ID" value="TraesRN5D0100702000"/>
</dbReference>
<feature type="region of interest" description="Disordered" evidence="1">
    <location>
        <begin position="230"/>
        <end position="409"/>
    </location>
</feature>
<feature type="compositionally biased region" description="Basic and acidic residues" evidence="1">
    <location>
        <begin position="270"/>
        <end position="316"/>
    </location>
</feature>
<dbReference type="Gramene" id="TraesSTA5D03G03139540.1">
    <property type="protein sequence ID" value="TraesSTA5D03G03139540.1.CDS1"/>
    <property type="gene ID" value="TraesSTA5D03G03139540"/>
</dbReference>
<dbReference type="STRING" id="4565.A0A3B6MUR9"/>
<dbReference type="Gramene" id="TraesROB_scaffold_098183_01G000100.1">
    <property type="protein sequence ID" value="TraesROB_scaffold_098183_01G000100.1"/>
    <property type="gene ID" value="TraesROB_scaffold_098183_01G000100"/>
</dbReference>